<dbReference type="InterPro" id="IPR012349">
    <property type="entry name" value="Split_barrel_FMN-bd"/>
</dbReference>
<dbReference type="InterPro" id="IPR011576">
    <property type="entry name" value="Pyridox_Oxase_N"/>
</dbReference>
<accession>A0ABT2M8R6</accession>
<comment type="caution">
    <text evidence="3">The sequence shown here is derived from an EMBL/GenBank/DDBJ whole genome shotgun (WGS) entry which is preliminary data.</text>
</comment>
<evidence type="ECO:0000259" key="2">
    <source>
        <dbReference type="Pfam" id="PF01243"/>
    </source>
</evidence>
<reference evidence="4" key="1">
    <citation type="submission" date="2023-07" db="EMBL/GenBank/DDBJ databases">
        <authorList>
            <person name="Deng Y."/>
            <person name="Zhang Y.-Q."/>
        </authorList>
    </citation>
    <scope>NUCLEOTIDE SEQUENCE [LARGE SCALE GENOMIC DNA]</scope>
    <source>
        <strain evidence="4">CPCC 205710</strain>
    </source>
</reference>
<dbReference type="Gene3D" id="2.30.110.10">
    <property type="entry name" value="Electron Transport, Fmn-binding Protein, Chain A"/>
    <property type="match status" value="1"/>
</dbReference>
<evidence type="ECO:0000256" key="1">
    <source>
        <dbReference type="ARBA" id="ARBA00023002"/>
    </source>
</evidence>
<evidence type="ECO:0000313" key="4">
    <source>
        <dbReference type="Proteomes" id="UP001206639"/>
    </source>
</evidence>
<name>A0ABT2M8R6_9MYCO</name>
<dbReference type="EMBL" id="JAODWD010000002">
    <property type="protein sequence ID" value="MCT7657999.1"/>
    <property type="molecule type" value="Genomic_DNA"/>
</dbReference>
<organism evidence="3 4">
    <name type="scientific">Mycobacterium deserti</name>
    <dbReference type="NCBI Taxonomy" id="2978347"/>
    <lineage>
        <taxon>Bacteria</taxon>
        <taxon>Bacillati</taxon>
        <taxon>Actinomycetota</taxon>
        <taxon>Actinomycetes</taxon>
        <taxon>Mycobacteriales</taxon>
        <taxon>Mycobacteriaceae</taxon>
        <taxon>Mycobacterium</taxon>
    </lineage>
</organism>
<keyword evidence="4" id="KW-1185">Reference proteome</keyword>
<feature type="domain" description="Pyridoxamine 5'-phosphate oxidase N-terminal" evidence="2">
    <location>
        <begin position="12"/>
        <end position="120"/>
    </location>
</feature>
<dbReference type="PANTHER" id="PTHR35176">
    <property type="entry name" value="HEME OXYGENASE HI_0854-RELATED"/>
    <property type="match status" value="1"/>
</dbReference>
<dbReference type="InterPro" id="IPR052019">
    <property type="entry name" value="F420H2_bilvrd_red/Heme_oxyg"/>
</dbReference>
<sequence>MPQPEPTLHDVEEAIAELLRTEEIGALAVLDSKGAPSVSMMHFAADGLTVYTATFGYTRKYAAMARDPRVSYTIAYLPPGGFSERLQARSIQVDGIATKVTDPEEIHRAVEVSREQFLWAQGTSMFDNFLKGTAHHQDFFRIDPVEALWNDNRVRQLWRRLVTFTPDGRHVAELRPYATARNPL</sequence>
<gene>
    <name evidence="3" type="ORF">N4S67_06145</name>
</gene>
<keyword evidence="1" id="KW-0560">Oxidoreductase</keyword>
<dbReference type="Proteomes" id="UP001206639">
    <property type="component" value="Unassembled WGS sequence"/>
</dbReference>
<protein>
    <submittedName>
        <fullName evidence="3">Pyridoxamine 5'-phosphate oxidase family protein</fullName>
    </submittedName>
</protein>
<proteinExistence type="predicted"/>
<dbReference type="RefSeq" id="WP_260992090.1">
    <property type="nucleotide sequence ID" value="NZ_JAODWD010000002.1"/>
</dbReference>
<evidence type="ECO:0000313" key="3">
    <source>
        <dbReference type="EMBL" id="MCT7657999.1"/>
    </source>
</evidence>
<dbReference type="Pfam" id="PF01243">
    <property type="entry name" value="PNPOx_N"/>
    <property type="match status" value="1"/>
</dbReference>
<dbReference type="SUPFAM" id="SSF50475">
    <property type="entry name" value="FMN-binding split barrel"/>
    <property type="match status" value="1"/>
</dbReference>
<dbReference type="PANTHER" id="PTHR35176:SF6">
    <property type="entry name" value="HEME OXYGENASE HI_0854-RELATED"/>
    <property type="match status" value="1"/>
</dbReference>